<evidence type="ECO:0000256" key="5">
    <source>
        <dbReference type="ARBA" id="ARBA00022723"/>
    </source>
</evidence>
<dbReference type="NCBIfam" id="TIGR00197">
    <property type="entry name" value="yjeF_nterm"/>
    <property type="match status" value="1"/>
</dbReference>
<dbReference type="PROSITE" id="PS51385">
    <property type="entry name" value="YJEF_N"/>
    <property type="match status" value="1"/>
</dbReference>
<evidence type="ECO:0000256" key="10">
    <source>
        <dbReference type="ARBA" id="ARBA00023027"/>
    </source>
</evidence>
<comment type="cofactor">
    <cofactor evidence="17">
        <name>Mg(2+)</name>
        <dbReference type="ChEBI" id="CHEBI:18420"/>
    </cofactor>
</comment>
<dbReference type="EMBL" id="JAFKCU010000007">
    <property type="protein sequence ID" value="MBN7817761.1"/>
    <property type="molecule type" value="Genomic_DNA"/>
</dbReference>
<comment type="similarity">
    <text evidence="3 19">In the N-terminal section; belongs to the NnrE/AIBP family.</text>
</comment>
<feature type="binding site" evidence="17">
    <location>
        <begin position="398"/>
        <end position="402"/>
    </location>
    <ligand>
        <name>AMP</name>
        <dbReference type="ChEBI" id="CHEBI:456215"/>
    </ligand>
</feature>
<evidence type="ECO:0000256" key="12">
    <source>
        <dbReference type="ARBA" id="ARBA00023239"/>
    </source>
</evidence>
<dbReference type="Proteomes" id="UP000664480">
    <property type="component" value="Unassembled WGS sequence"/>
</dbReference>
<evidence type="ECO:0000256" key="8">
    <source>
        <dbReference type="ARBA" id="ARBA00022857"/>
    </source>
</evidence>
<dbReference type="Pfam" id="PF01256">
    <property type="entry name" value="Carb_kinase"/>
    <property type="match status" value="1"/>
</dbReference>
<gene>
    <name evidence="17" type="primary">nnrD</name>
    <name evidence="18" type="synonym">nnrE</name>
    <name evidence="22" type="ORF">J0A69_20125</name>
</gene>
<feature type="binding site" evidence="18">
    <location>
        <begin position="127"/>
        <end position="133"/>
    </location>
    <ligand>
        <name>(6S)-NADPHX</name>
        <dbReference type="ChEBI" id="CHEBI:64076"/>
    </ligand>
</feature>
<feature type="binding site" evidence="17">
    <location>
        <position position="257"/>
    </location>
    <ligand>
        <name>(6S)-NADPHX</name>
        <dbReference type="ChEBI" id="CHEBI:64076"/>
    </ligand>
</feature>
<keyword evidence="6 17" id="KW-0547">Nucleotide-binding</keyword>
<protein>
    <recommendedName>
        <fullName evidence="19">Bifunctional NAD(P)H-hydrate repair enzyme</fullName>
    </recommendedName>
    <alternativeName>
        <fullName evidence="19">Nicotinamide nucleotide repair protein</fullName>
    </alternativeName>
    <domain>
        <recommendedName>
            <fullName evidence="19">ADP-dependent (S)-NAD(P)H-hydrate dehydratase</fullName>
            <ecNumber evidence="19">4.2.1.136</ecNumber>
        </recommendedName>
        <alternativeName>
            <fullName evidence="19">ADP-dependent NAD(P)HX dehydratase</fullName>
        </alternativeName>
    </domain>
    <domain>
        <recommendedName>
            <fullName evidence="19">NAD(P)H-hydrate epimerase</fullName>
            <ecNumber evidence="19">5.1.99.6</ecNumber>
        </recommendedName>
    </domain>
</protein>
<evidence type="ECO:0000313" key="22">
    <source>
        <dbReference type="EMBL" id="MBN7817761.1"/>
    </source>
</evidence>
<dbReference type="Gene3D" id="3.40.1190.20">
    <property type="match status" value="1"/>
</dbReference>
<dbReference type="PROSITE" id="PS51383">
    <property type="entry name" value="YJEF_C_3"/>
    <property type="match status" value="1"/>
</dbReference>
<evidence type="ECO:0000259" key="20">
    <source>
        <dbReference type="PROSITE" id="PS51383"/>
    </source>
</evidence>
<evidence type="ECO:0000256" key="6">
    <source>
        <dbReference type="ARBA" id="ARBA00022741"/>
    </source>
</evidence>
<evidence type="ECO:0000256" key="4">
    <source>
        <dbReference type="ARBA" id="ARBA00009524"/>
    </source>
</evidence>
<dbReference type="Gene3D" id="3.40.50.10260">
    <property type="entry name" value="YjeF N-terminal domain"/>
    <property type="match status" value="1"/>
</dbReference>
<comment type="catalytic activity">
    <reaction evidence="16 17 19">
        <text>(6S)-NADPHX + ADP = AMP + phosphate + NADPH + H(+)</text>
        <dbReference type="Rhea" id="RHEA:32235"/>
        <dbReference type="ChEBI" id="CHEBI:15378"/>
        <dbReference type="ChEBI" id="CHEBI:43474"/>
        <dbReference type="ChEBI" id="CHEBI:57783"/>
        <dbReference type="ChEBI" id="CHEBI:64076"/>
        <dbReference type="ChEBI" id="CHEBI:456215"/>
        <dbReference type="ChEBI" id="CHEBI:456216"/>
        <dbReference type="EC" id="4.2.1.136"/>
    </reaction>
</comment>
<dbReference type="Pfam" id="PF03853">
    <property type="entry name" value="YjeF_N"/>
    <property type="match status" value="1"/>
</dbReference>
<keyword evidence="8 17" id="KW-0521">NADP</keyword>
<comment type="catalytic activity">
    <reaction evidence="15 17 19">
        <text>(6S)-NADHX + ADP = AMP + phosphate + NADH + H(+)</text>
        <dbReference type="Rhea" id="RHEA:32223"/>
        <dbReference type="ChEBI" id="CHEBI:15378"/>
        <dbReference type="ChEBI" id="CHEBI:43474"/>
        <dbReference type="ChEBI" id="CHEBI:57945"/>
        <dbReference type="ChEBI" id="CHEBI:64074"/>
        <dbReference type="ChEBI" id="CHEBI:456215"/>
        <dbReference type="ChEBI" id="CHEBI:456216"/>
        <dbReference type="EC" id="4.2.1.136"/>
    </reaction>
</comment>
<evidence type="ECO:0000256" key="11">
    <source>
        <dbReference type="ARBA" id="ARBA00023235"/>
    </source>
</evidence>
<evidence type="ECO:0000256" key="14">
    <source>
        <dbReference type="ARBA" id="ARBA00025153"/>
    </source>
</evidence>
<evidence type="ECO:0000256" key="18">
    <source>
        <dbReference type="HAMAP-Rule" id="MF_01966"/>
    </source>
</evidence>
<comment type="caution">
    <text evidence="18">Lacks conserved residue(s) required for the propagation of feature annotation.</text>
</comment>
<feature type="binding site" evidence="18">
    <location>
        <position position="159"/>
    </location>
    <ligand>
        <name>K(+)</name>
        <dbReference type="ChEBI" id="CHEBI:29103"/>
    </ligand>
</feature>
<keyword evidence="12 17" id="KW-0456">Lyase</keyword>
<keyword evidence="9 18" id="KW-0630">Potassium</keyword>
<keyword evidence="13" id="KW-0511">Multifunctional enzyme</keyword>
<accession>A0ABS3CKX5</accession>
<dbReference type="InterPro" id="IPR036652">
    <property type="entry name" value="YjeF_N_dom_sf"/>
</dbReference>
<keyword evidence="5 18" id="KW-0479">Metal-binding</keyword>
<dbReference type="HAMAP" id="MF_01965">
    <property type="entry name" value="NADHX_dehydratase"/>
    <property type="match status" value="1"/>
</dbReference>
<evidence type="ECO:0000313" key="23">
    <source>
        <dbReference type="Proteomes" id="UP000664480"/>
    </source>
</evidence>
<comment type="subunit">
    <text evidence="17">Homotetramer.</text>
</comment>
<dbReference type="InterPro" id="IPR017953">
    <property type="entry name" value="Carbohydrate_kinase_pred_CS"/>
</dbReference>
<dbReference type="InterPro" id="IPR000631">
    <property type="entry name" value="CARKD"/>
</dbReference>
<evidence type="ECO:0000256" key="16">
    <source>
        <dbReference type="ARBA" id="ARBA00049209"/>
    </source>
</evidence>
<evidence type="ECO:0000256" key="19">
    <source>
        <dbReference type="PIRNR" id="PIRNR017184"/>
    </source>
</evidence>
<dbReference type="InterPro" id="IPR004443">
    <property type="entry name" value="YjeF_N_dom"/>
</dbReference>
<dbReference type="EC" id="5.1.99.6" evidence="19"/>
<comment type="function">
    <text evidence="17">Catalyzes the dehydration of the S-form of NAD(P)HX at the expense of ADP, which is converted to AMP. Together with NAD(P)HX epimerase, which catalyzes the epimerization of the S- and R-forms, the enzyme allows the repair of both epimers of NAD(P)HX, a damaged form of NAD(P)H that is a result of enzymatic or heat-dependent hydration.</text>
</comment>
<comment type="caution">
    <text evidence="22">The sequence shown here is derived from an EMBL/GenBank/DDBJ whole genome shotgun (WGS) entry which is preliminary data.</text>
</comment>
<feature type="binding site" evidence="17">
    <location>
        <position position="313"/>
    </location>
    <ligand>
        <name>(6S)-NADPHX</name>
        <dbReference type="ChEBI" id="CHEBI:64076"/>
    </ligand>
</feature>
<keyword evidence="23" id="KW-1185">Reference proteome</keyword>
<comment type="similarity">
    <text evidence="4 19">In the C-terminal section; belongs to the NnrD/CARKD family.</text>
</comment>
<keyword evidence="10 17" id="KW-0520">NAD</keyword>
<evidence type="ECO:0000256" key="3">
    <source>
        <dbReference type="ARBA" id="ARBA00006001"/>
    </source>
</evidence>
<evidence type="ECO:0000256" key="9">
    <source>
        <dbReference type="ARBA" id="ARBA00022958"/>
    </source>
</evidence>
<evidence type="ECO:0000256" key="2">
    <source>
        <dbReference type="ARBA" id="ARBA00000909"/>
    </source>
</evidence>
<evidence type="ECO:0000256" key="7">
    <source>
        <dbReference type="ARBA" id="ARBA00022840"/>
    </source>
</evidence>
<sequence>MLKILNGNKVKELDASHLQLVGHSSHELMETAALGFVGWYLHQKQFEKEFIYIFCGAGNNGGDGLAIARILTNHGYNIHVVSCFESIEKLSHDARINWDLLPASVNKIPIEDFILPSEGVLIDAFLGVGLKGTLREGALQVIDKINSFSGPIVSVDLPSGMLSDEILTGACVKAAFTITFAFPKLALLLPEHADFVGEIEVVDIGIQDPTYSKFETDFFYVNRKSIPPLHRHFNRFAYKGSYGKVLIAGGSPGKMGALILSAKSALRTGSGLVTCHLEDTERYIIQTAVPEAMATWGLIANLDFYDALGIGPGWGQDGRKHLLKQILEEFTKPVVIDADGLNILAKNPDLLELVPKNSILTPHIGEFNRLVGSSENHLDRLKSAKSFAIEHGLILILKGANTVISLPDGRQLFNSTGTKYMATGGSGDVLTGMITSFLGQGYTPINAAICGVYHHGLAGEIAGKMKRKGLIASDLIEAIPETYIQLDIS</sequence>
<comment type="function">
    <text evidence="14 19">Bifunctional enzyme that catalyzes the epimerization of the S- and R-forms of NAD(P)HX and the dehydration of the S-form of NAD(P)HX at the expense of ADP, which is converted to AMP. This allows the repair of both epimers of NAD(P)HX, a damaged form of NAD(P)H that is a result of enzymatic or heat-dependent hydration.</text>
</comment>
<comment type="function">
    <text evidence="18">Catalyzes the epimerization of the S- and R-forms of NAD(P)HX, a damaged form of NAD(P)H that is a result of enzymatic or heat-dependent hydration. This is a prerequisite for the S-specific NAD(P)H-hydrate dehydratase to allow the repair of both epimers of NAD(P)HX.</text>
</comment>
<dbReference type="InterPro" id="IPR030677">
    <property type="entry name" value="Nnr"/>
</dbReference>
<reference evidence="22 23" key="1">
    <citation type="submission" date="2021-03" db="EMBL/GenBank/DDBJ databases">
        <title>novel species isolated from a fishpond in China.</title>
        <authorList>
            <person name="Lu H."/>
            <person name="Cai Z."/>
        </authorList>
    </citation>
    <scope>NUCLEOTIDE SEQUENCE [LARGE SCALE GENOMIC DNA]</scope>
    <source>
        <strain evidence="22 23">YJ13C</strain>
    </source>
</reference>
<comment type="cofactor">
    <cofactor evidence="18 19">
        <name>K(+)</name>
        <dbReference type="ChEBI" id="CHEBI:29103"/>
    </cofactor>
    <text evidence="18 19">Binds 1 potassium ion per subunit.</text>
</comment>
<evidence type="ECO:0000256" key="1">
    <source>
        <dbReference type="ARBA" id="ARBA00000013"/>
    </source>
</evidence>
<dbReference type="HAMAP" id="MF_01966">
    <property type="entry name" value="NADHX_epimerase"/>
    <property type="match status" value="1"/>
</dbReference>
<dbReference type="PANTHER" id="PTHR12592:SF0">
    <property type="entry name" value="ATP-DEPENDENT (S)-NAD(P)H-HYDRATE DEHYDRATASE"/>
    <property type="match status" value="1"/>
</dbReference>
<comment type="similarity">
    <text evidence="17">Belongs to the NnrD/CARKD family.</text>
</comment>
<evidence type="ECO:0000256" key="17">
    <source>
        <dbReference type="HAMAP-Rule" id="MF_01965"/>
    </source>
</evidence>
<proteinExistence type="inferred from homology"/>
<comment type="catalytic activity">
    <reaction evidence="1 18 19">
        <text>(6R)-NADHX = (6S)-NADHX</text>
        <dbReference type="Rhea" id="RHEA:32215"/>
        <dbReference type="ChEBI" id="CHEBI:64074"/>
        <dbReference type="ChEBI" id="CHEBI:64075"/>
        <dbReference type="EC" id="5.1.99.6"/>
    </reaction>
</comment>
<dbReference type="SUPFAM" id="SSF53613">
    <property type="entry name" value="Ribokinase-like"/>
    <property type="match status" value="1"/>
</dbReference>
<keyword evidence="11 18" id="KW-0413">Isomerase</keyword>
<dbReference type="CDD" id="cd01171">
    <property type="entry name" value="YXKO-related"/>
    <property type="match status" value="1"/>
</dbReference>
<dbReference type="SUPFAM" id="SSF64153">
    <property type="entry name" value="YjeF N-terminal domain-like"/>
    <property type="match status" value="1"/>
</dbReference>
<feature type="binding site" evidence="18">
    <location>
        <begin position="59"/>
        <end position="63"/>
    </location>
    <ligand>
        <name>(6S)-NADPHX</name>
        <dbReference type="ChEBI" id="CHEBI:64076"/>
    </ligand>
</feature>
<dbReference type="PANTHER" id="PTHR12592">
    <property type="entry name" value="ATP-DEPENDENT (S)-NAD(P)H-HYDRATE DEHYDRATASE FAMILY MEMBER"/>
    <property type="match status" value="1"/>
</dbReference>
<name>A0ABS3CKX5_9BACT</name>
<dbReference type="PIRSF" id="PIRSF017184">
    <property type="entry name" value="Nnr"/>
    <property type="match status" value="1"/>
</dbReference>
<feature type="binding site" evidence="18">
    <location>
        <position position="60"/>
    </location>
    <ligand>
        <name>K(+)</name>
        <dbReference type="ChEBI" id="CHEBI:29103"/>
    </ligand>
</feature>
<comment type="catalytic activity">
    <reaction evidence="2 18 19">
        <text>(6R)-NADPHX = (6S)-NADPHX</text>
        <dbReference type="Rhea" id="RHEA:32227"/>
        <dbReference type="ChEBI" id="CHEBI:64076"/>
        <dbReference type="ChEBI" id="CHEBI:64077"/>
        <dbReference type="EC" id="5.1.99.6"/>
    </reaction>
</comment>
<organism evidence="22 23">
    <name type="scientific">Algoriphagus pacificus</name>
    <dbReference type="NCBI Taxonomy" id="2811234"/>
    <lineage>
        <taxon>Bacteria</taxon>
        <taxon>Pseudomonadati</taxon>
        <taxon>Bacteroidota</taxon>
        <taxon>Cytophagia</taxon>
        <taxon>Cytophagales</taxon>
        <taxon>Cyclobacteriaceae</taxon>
        <taxon>Algoriphagus</taxon>
    </lineage>
</organism>
<feature type="binding site" evidence="17">
    <location>
        <position position="428"/>
    </location>
    <ligand>
        <name>(6S)-NADPHX</name>
        <dbReference type="ChEBI" id="CHEBI:64076"/>
    </ligand>
</feature>
<dbReference type="NCBIfam" id="TIGR00196">
    <property type="entry name" value="yjeF_cterm"/>
    <property type="match status" value="1"/>
</dbReference>
<dbReference type="PROSITE" id="PS01050">
    <property type="entry name" value="YJEF_C_2"/>
    <property type="match status" value="1"/>
</dbReference>
<feature type="binding site" evidence="18">
    <location>
        <position position="156"/>
    </location>
    <ligand>
        <name>(6S)-NADPHX</name>
        <dbReference type="ChEBI" id="CHEBI:64076"/>
    </ligand>
</feature>
<evidence type="ECO:0000259" key="21">
    <source>
        <dbReference type="PROSITE" id="PS51385"/>
    </source>
</evidence>
<feature type="domain" description="YjeF C-terminal" evidence="20">
    <location>
        <begin position="222"/>
        <end position="486"/>
    </location>
</feature>
<keyword evidence="7 17" id="KW-0067">ATP-binding</keyword>
<feature type="binding site" evidence="18">
    <location>
        <position position="123"/>
    </location>
    <ligand>
        <name>K(+)</name>
        <dbReference type="ChEBI" id="CHEBI:29103"/>
    </ligand>
</feature>
<evidence type="ECO:0000256" key="15">
    <source>
        <dbReference type="ARBA" id="ARBA00048238"/>
    </source>
</evidence>
<feature type="binding site" evidence="17">
    <location>
        <position position="427"/>
    </location>
    <ligand>
        <name>AMP</name>
        <dbReference type="ChEBI" id="CHEBI:456215"/>
    </ligand>
</feature>
<dbReference type="EC" id="4.2.1.136" evidence="19"/>
<comment type="similarity">
    <text evidence="18">Belongs to the NnrE/AIBP family.</text>
</comment>
<dbReference type="RefSeq" id="WP_206588429.1">
    <property type="nucleotide sequence ID" value="NZ_JAFKCU010000007.1"/>
</dbReference>
<feature type="domain" description="YjeF N-terminal" evidence="21">
    <location>
        <begin position="10"/>
        <end position="212"/>
    </location>
</feature>
<dbReference type="InterPro" id="IPR029056">
    <property type="entry name" value="Ribokinase-like"/>
</dbReference>
<evidence type="ECO:0000256" key="13">
    <source>
        <dbReference type="ARBA" id="ARBA00023268"/>
    </source>
</evidence>
<feature type="binding site" evidence="17">
    <location>
        <position position="363"/>
    </location>
    <ligand>
        <name>(6S)-NADPHX</name>
        <dbReference type="ChEBI" id="CHEBI:64076"/>
    </ligand>
</feature>